<proteinExistence type="predicted"/>
<dbReference type="RefSeq" id="WP_165110382.1">
    <property type="nucleotide sequence ID" value="NZ_JAALAA010000005.1"/>
</dbReference>
<evidence type="ECO:0000313" key="1">
    <source>
        <dbReference type="EMBL" id="NGN92631.1"/>
    </source>
</evidence>
<reference evidence="1 2" key="1">
    <citation type="submission" date="2020-02" db="EMBL/GenBank/DDBJ databases">
        <title>Whole-genome analyses of novel actinobacteria.</title>
        <authorList>
            <person name="Sahin N."/>
        </authorList>
    </citation>
    <scope>NUCLEOTIDE SEQUENCE [LARGE SCALE GENOMIC DNA]</scope>
    <source>
        <strain evidence="1 2">KC13</strain>
    </source>
</reference>
<keyword evidence="2" id="KW-1185">Reference proteome</keyword>
<comment type="caution">
    <text evidence="1">The sequence shown here is derived from an EMBL/GenBank/DDBJ whole genome shotgun (WGS) entry which is preliminary data.</text>
</comment>
<protein>
    <submittedName>
        <fullName evidence="1">Uncharacterized protein</fullName>
    </submittedName>
</protein>
<gene>
    <name evidence="1" type="ORF">G5C66_07745</name>
</gene>
<name>A0A6M1R1S5_9ACTN</name>
<organism evidence="1 2">
    <name type="scientific">Nocardioides turkmenicus</name>
    <dbReference type="NCBI Taxonomy" id="2711220"/>
    <lineage>
        <taxon>Bacteria</taxon>
        <taxon>Bacillati</taxon>
        <taxon>Actinomycetota</taxon>
        <taxon>Actinomycetes</taxon>
        <taxon>Propionibacteriales</taxon>
        <taxon>Nocardioidaceae</taxon>
        <taxon>Nocardioides</taxon>
    </lineage>
</organism>
<dbReference type="Proteomes" id="UP000483261">
    <property type="component" value="Unassembled WGS sequence"/>
</dbReference>
<dbReference type="AlphaFoldDB" id="A0A6M1R1S5"/>
<dbReference type="EMBL" id="JAALAA010000005">
    <property type="protein sequence ID" value="NGN92631.1"/>
    <property type="molecule type" value="Genomic_DNA"/>
</dbReference>
<evidence type="ECO:0000313" key="2">
    <source>
        <dbReference type="Proteomes" id="UP000483261"/>
    </source>
</evidence>
<accession>A0A6M1R1S5</accession>
<sequence>MNMSESVARLERARIVLPDAVKDALNAERPLPAIPSLQATAQAYAAATTDKARAAVLADAASQAIAVQSGVARAVEEIYESETLEVVRAHASEIYVAAEVASVLHTEALSAAAPLIPASTDPENRQHTPTPVLVAVDKASAAVAALNGIVSSLTAIYGFDTVEKYPAAYVVLPDEMSAADALRLHMAMRKGVRGNIAAASHYSAVHWFAVAAEVGCTFALLPPDEARKNNGRIGALQSGGIEASAEWE</sequence>